<dbReference type="InterPro" id="IPR011701">
    <property type="entry name" value="MFS"/>
</dbReference>
<gene>
    <name evidence="14" type="ORF">HNR36_002017</name>
</gene>
<feature type="transmembrane region" description="Helical" evidence="12">
    <location>
        <begin position="238"/>
        <end position="262"/>
    </location>
</feature>
<dbReference type="EMBL" id="JACHGZ010000025">
    <property type="protein sequence ID" value="MBB5149625.1"/>
    <property type="molecule type" value="Genomic_DNA"/>
</dbReference>
<evidence type="ECO:0000256" key="2">
    <source>
        <dbReference type="ARBA" id="ARBA00008240"/>
    </source>
</evidence>
<organism evidence="14 15">
    <name type="scientific">Ureibacillus thermosphaericus</name>
    <dbReference type="NCBI Taxonomy" id="51173"/>
    <lineage>
        <taxon>Bacteria</taxon>
        <taxon>Bacillati</taxon>
        <taxon>Bacillota</taxon>
        <taxon>Bacilli</taxon>
        <taxon>Bacillales</taxon>
        <taxon>Caryophanaceae</taxon>
        <taxon>Ureibacillus</taxon>
    </lineage>
</organism>
<evidence type="ECO:0000256" key="3">
    <source>
        <dbReference type="ARBA" id="ARBA00022448"/>
    </source>
</evidence>
<feature type="transmembrane region" description="Helical" evidence="12">
    <location>
        <begin position="328"/>
        <end position="350"/>
    </location>
</feature>
<feature type="transmembrane region" description="Helical" evidence="12">
    <location>
        <begin position="371"/>
        <end position="391"/>
    </location>
</feature>
<dbReference type="PANTHER" id="PTHR43045">
    <property type="entry name" value="SHIKIMATE TRANSPORTER"/>
    <property type="match status" value="1"/>
</dbReference>
<dbReference type="Gene3D" id="1.20.1250.20">
    <property type="entry name" value="MFS general substrate transporter like domains"/>
    <property type="match status" value="2"/>
</dbReference>
<accession>A0A840PMI4</accession>
<keyword evidence="9 12" id="KW-0472">Membrane</keyword>
<evidence type="ECO:0000256" key="11">
    <source>
        <dbReference type="ARBA" id="ARBA00039918"/>
    </source>
</evidence>
<feature type="transmembrane region" description="Helical" evidence="12">
    <location>
        <begin position="84"/>
        <end position="102"/>
    </location>
</feature>
<protein>
    <recommendedName>
        <fullName evidence="11">Putative proline/betaine transporter</fullName>
    </recommendedName>
</protein>
<evidence type="ECO:0000256" key="10">
    <source>
        <dbReference type="ARBA" id="ARBA00037295"/>
    </source>
</evidence>
<feature type="transmembrane region" description="Helical" evidence="12">
    <location>
        <begin position="304"/>
        <end position="322"/>
    </location>
</feature>
<evidence type="ECO:0000256" key="1">
    <source>
        <dbReference type="ARBA" id="ARBA00004429"/>
    </source>
</evidence>
<evidence type="ECO:0000256" key="8">
    <source>
        <dbReference type="ARBA" id="ARBA00022989"/>
    </source>
</evidence>
<proteinExistence type="inferred from homology"/>
<keyword evidence="3" id="KW-0813">Transport</keyword>
<feature type="transmembrane region" description="Helical" evidence="12">
    <location>
        <begin position="184"/>
        <end position="203"/>
    </location>
</feature>
<dbReference type="PANTHER" id="PTHR43045:SF1">
    <property type="entry name" value="SHIKIMATE TRANSPORTER"/>
    <property type="match status" value="1"/>
</dbReference>
<comment type="caution">
    <text evidence="14">The sequence shown here is derived from an EMBL/GenBank/DDBJ whole genome shotgun (WGS) entry which is preliminary data.</text>
</comment>
<sequence>MSTSKNVMTKVWIASLVGSSIEWFDYFLYGTVAGLVFNQVFFVTDDPTVGLLASYASLALAFFIRPFGGIIFGYIGDKIGRKRTLVLTLSIMGIATVLMGLLPTYQAIGIAAPIILIVLRLVQGLGIGGEWGGAVLLAVEYSPKERRGFYGAFPQMGVTIGMFLGSGALSFITSIVSPESFVAWGWRIPFILSALLVIFGLWIRKGLDETPSFKKVQESGEIPKLPFIEIFKTQWKEVIIAVGGKVVETAPFYIFSTFIVSYGTNNLGFKSSEVLISIMIATIITTILMPYMGSLSDKIGRKKVYITGTIGMILYAFPYFWLLEQRTFATLLIATVLGLGIIWAPITSVLGTMFSEIFDAKVRYTGVSLGYQIGAALAGGTAPLIATWLLVEFNNSYVPVALYIILTAVISFIAVLTVKDKNNQELDEFKGKEVKKKELQSV</sequence>
<comment type="similarity">
    <text evidence="2">Belongs to the major facilitator superfamily. Metabolite:H+ Symporter (MHS) family (TC 2.A.1.6) family.</text>
</comment>
<evidence type="ECO:0000256" key="7">
    <source>
        <dbReference type="ARBA" id="ARBA00022847"/>
    </source>
</evidence>
<dbReference type="InterPro" id="IPR036259">
    <property type="entry name" value="MFS_trans_sf"/>
</dbReference>
<evidence type="ECO:0000259" key="13">
    <source>
        <dbReference type="PROSITE" id="PS50850"/>
    </source>
</evidence>
<feature type="transmembrane region" description="Helical" evidence="12">
    <location>
        <begin position="149"/>
        <end position="172"/>
    </location>
</feature>
<feature type="transmembrane region" description="Helical" evidence="12">
    <location>
        <begin position="397"/>
        <end position="418"/>
    </location>
</feature>
<evidence type="ECO:0000256" key="6">
    <source>
        <dbReference type="ARBA" id="ARBA00022692"/>
    </source>
</evidence>
<dbReference type="RefSeq" id="WP_168412587.1">
    <property type="nucleotide sequence ID" value="NZ_JAAXPW010000027.1"/>
</dbReference>
<dbReference type="NCBIfam" id="TIGR00883">
    <property type="entry name" value="2A0106"/>
    <property type="match status" value="1"/>
</dbReference>
<evidence type="ECO:0000256" key="4">
    <source>
        <dbReference type="ARBA" id="ARBA00022475"/>
    </source>
</evidence>
<feature type="domain" description="Major facilitator superfamily (MFS) profile" evidence="13">
    <location>
        <begin position="11"/>
        <end position="423"/>
    </location>
</feature>
<dbReference type="InterPro" id="IPR005829">
    <property type="entry name" value="Sugar_transporter_CS"/>
</dbReference>
<keyword evidence="6 12" id="KW-0812">Transmembrane</keyword>
<dbReference type="AlphaFoldDB" id="A0A840PMI4"/>
<evidence type="ECO:0000256" key="9">
    <source>
        <dbReference type="ARBA" id="ARBA00023136"/>
    </source>
</evidence>
<evidence type="ECO:0000256" key="5">
    <source>
        <dbReference type="ARBA" id="ARBA00022519"/>
    </source>
</evidence>
<comment type="function">
    <text evidence="10">May be a proton symporter involved in the uptake of osmolytes such as proline and glycine betaine.</text>
</comment>
<keyword evidence="8 12" id="KW-1133">Transmembrane helix</keyword>
<dbReference type="SUPFAM" id="SSF103473">
    <property type="entry name" value="MFS general substrate transporter"/>
    <property type="match status" value="1"/>
</dbReference>
<feature type="transmembrane region" description="Helical" evidence="12">
    <location>
        <begin position="108"/>
        <end position="137"/>
    </location>
</feature>
<dbReference type="InterPro" id="IPR020846">
    <property type="entry name" value="MFS_dom"/>
</dbReference>
<dbReference type="PROSITE" id="PS50850">
    <property type="entry name" value="MFS"/>
    <property type="match status" value="1"/>
</dbReference>
<name>A0A840PMI4_URETH</name>
<dbReference type="FunFam" id="1.20.1250.20:FF:000001">
    <property type="entry name" value="Dicarboxylate MFS transporter"/>
    <property type="match status" value="1"/>
</dbReference>
<dbReference type="Pfam" id="PF07690">
    <property type="entry name" value="MFS_1"/>
    <property type="match status" value="1"/>
</dbReference>
<feature type="transmembrane region" description="Helical" evidence="12">
    <location>
        <begin position="49"/>
        <end position="72"/>
    </location>
</feature>
<evidence type="ECO:0000256" key="12">
    <source>
        <dbReference type="SAM" id="Phobius"/>
    </source>
</evidence>
<feature type="transmembrane region" description="Helical" evidence="12">
    <location>
        <begin position="274"/>
        <end position="292"/>
    </location>
</feature>
<dbReference type="GO" id="GO:0015293">
    <property type="term" value="F:symporter activity"/>
    <property type="evidence" value="ECO:0007669"/>
    <property type="project" value="UniProtKB-KW"/>
</dbReference>
<evidence type="ECO:0000313" key="14">
    <source>
        <dbReference type="EMBL" id="MBB5149625.1"/>
    </source>
</evidence>
<dbReference type="Proteomes" id="UP000557217">
    <property type="component" value="Unassembled WGS sequence"/>
</dbReference>
<dbReference type="InterPro" id="IPR004736">
    <property type="entry name" value="MHS_symport"/>
</dbReference>
<keyword evidence="7" id="KW-0769">Symport</keyword>
<dbReference type="PROSITE" id="PS00217">
    <property type="entry name" value="SUGAR_TRANSPORT_2"/>
    <property type="match status" value="1"/>
</dbReference>
<keyword evidence="15" id="KW-1185">Reference proteome</keyword>
<keyword evidence="5" id="KW-0997">Cell inner membrane</keyword>
<evidence type="ECO:0000313" key="15">
    <source>
        <dbReference type="Proteomes" id="UP000557217"/>
    </source>
</evidence>
<dbReference type="GO" id="GO:0005886">
    <property type="term" value="C:plasma membrane"/>
    <property type="evidence" value="ECO:0007669"/>
    <property type="project" value="UniProtKB-SubCell"/>
</dbReference>
<feature type="transmembrane region" description="Helical" evidence="12">
    <location>
        <begin position="12"/>
        <end position="37"/>
    </location>
</feature>
<comment type="subcellular location">
    <subcellularLocation>
        <location evidence="1">Cell inner membrane</location>
        <topology evidence="1">Multi-pass membrane protein</topology>
    </subcellularLocation>
</comment>
<dbReference type="CDD" id="cd17369">
    <property type="entry name" value="MFS_ShiA_like"/>
    <property type="match status" value="1"/>
</dbReference>
<reference evidence="14 15" key="1">
    <citation type="submission" date="2020-08" db="EMBL/GenBank/DDBJ databases">
        <title>Genomic Encyclopedia of Type Strains, Phase IV (KMG-IV): sequencing the most valuable type-strain genomes for metagenomic binning, comparative biology and taxonomic classification.</title>
        <authorList>
            <person name="Goeker M."/>
        </authorList>
    </citation>
    <scope>NUCLEOTIDE SEQUENCE [LARGE SCALE GENOMIC DNA]</scope>
    <source>
        <strain evidence="14 15">DSM 10633</strain>
    </source>
</reference>
<keyword evidence="4" id="KW-1003">Cell membrane</keyword>